<dbReference type="GO" id="GO:0016740">
    <property type="term" value="F:transferase activity"/>
    <property type="evidence" value="ECO:0007669"/>
    <property type="project" value="UniProtKB-KW"/>
</dbReference>
<dbReference type="Gene3D" id="3.40.50.300">
    <property type="entry name" value="P-loop containing nucleotide triphosphate hydrolases"/>
    <property type="match status" value="1"/>
</dbReference>
<dbReference type="AlphaFoldDB" id="A0A238LIB9"/>
<evidence type="ECO:0000313" key="2">
    <source>
        <dbReference type="Proteomes" id="UP000201613"/>
    </source>
</evidence>
<dbReference type="PANTHER" id="PTHR36451:SF1">
    <property type="entry name" value="OMEGA-HYDROXY-BETA-DIHYDROMENAQUINONE-9 SULFOTRANSFERASE STF3"/>
    <property type="match status" value="1"/>
</dbReference>
<reference evidence="2" key="1">
    <citation type="submission" date="2017-05" db="EMBL/GenBank/DDBJ databases">
        <authorList>
            <person name="Rodrigo-Torres L."/>
            <person name="Arahal R. D."/>
            <person name="Lucena T."/>
        </authorList>
    </citation>
    <scope>NUCLEOTIDE SEQUENCE [LARGE SCALE GENOMIC DNA]</scope>
    <source>
        <strain evidence="2">CECT 8899</strain>
    </source>
</reference>
<proteinExistence type="predicted"/>
<dbReference type="SUPFAM" id="SSF52540">
    <property type="entry name" value="P-loop containing nucleoside triphosphate hydrolases"/>
    <property type="match status" value="1"/>
</dbReference>
<sequence>MTNSGFGRMAQGSEGVSPFDTTRLLDLAQSEFGGDIALDDLGAQGFTLLCADLDDQAERLSFMGKKLLQRALVETLLKRACTDRAPAAQSPAPSRPAPIFIVAPFRSGTTLLHRLWSQDPKVQAPATWQVSLANPEPSQTDAAIAAVATYLERTAQISPALARLHPTGATLPEECFGLLEPSFCAPSFLFWADLPEYRRWLGRRSRRDWEKAYRRYAGGLDRIAARQTPQWILKSPFHLWGLQGVLDVFPEARIIQIHRDPAKVMASTAALLQANRMLFARSTPPADPSAAADLMQTALSAANTARAGADPARFIDVDYDGLTRDPVGTIDRLYGQLGQTLGAEARQRMDTWLKDNPAPASVPQSGTAAETVVPPALRAFNEAASGL</sequence>
<keyword evidence="1" id="KW-0808">Transferase</keyword>
<name>A0A238LIB9_9RHOB</name>
<dbReference type="Proteomes" id="UP000201613">
    <property type="component" value="Unassembled WGS sequence"/>
</dbReference>
<dbReference type="Pfam" id="PF13469">
    <property type="entry name" value="Sulfotransfer_3"/>
    <property type="match status" value="1"/>
</dbReference>
<dbReference type="PANTHER" id="PTHR36451">
    <property type="entry name" value="PAPS-DEPENDENT SULFOTRANSFERASE STF3"/>
    <property type="match status" value="1"/>
</dbReference>
<dbReference type="OrthoDB" id="7840040at2"/>
<gene>
    <name evidence="1" type="ORF">LOM8899_03316</name>
</gene>
<dbReference type="InterPro" id="IPR027417">
    <property type="entry name" value="P-loop_NTPase"/>
</dbReference>
<dbReference type="EMBL" id="FXZK01000007">
    <property type="protein sequence ID" value="SMY09154.1"/>
    <property type="molecule type" value="Genomic_DNA"/>
</dbReference>
<dbReference type="RefSeq" id="WP_093993334.1">
    <property type="nucleotide sequence ID" value="NZ_FXZK01000007.1"/>
</dbReference>
<keyword evidence="2" id="KW-1185">Reference proteome</keyword>
<protein>
    <submittedName>
        <fullName evidence="1">Sulfotransferase domain protein</fullName>
    </submittedName>
</protein>
<accession>A0A238LIB9</accession>
<organism evidence="1 2">
    <name type="scientific">Flavimaricola marinus</name>
    <dbReference type="NCBI Taxonomy" id="1819565"/>
    <lineage>
        <taxon>Bacteria</taxon>
        <taxon>Pseudomonadati</taxon>
        <taxon>Pseudomonadota</taxon>
        <taxon>Alphaproteobacteria</taxon>
        <taxon>Rhodobacterales</taxon>
        <taxon>Paracoccaceae</taxon>
        <taxon>Flavimaricola</taxon>
    </lineage>
</organism>
<dbReference type="InterPro" id="IPR052736">
    <property type="entry name" value="Stf3_sulfotransferase"/>
</dbReference>
<evidence type="ECO:0000313" key="1">
    <source>
        <dbReference type="EMBL" id="SMY09154.1"/>
    </source>
</evidence>